<dbReference type="Pfam" id="PF20431">
    <property type="entry name" value="E_motif"/>
    <property type="match status" value="1"/>
</dbReference>
<dbReference type="FunFam" id="1.25.40.10:FF:000344">
    <property type="entry name" value="Pentatricopeptide repeat-containing protein"/>
    <property type="match status" value="1"/>
</dbReference>
<dbReference type="Pfam" id="PF13041">
    <property type="entry name" value="PPR_2"/>
    <property type="match status" value="2"/>
</dbReference>
<evidence type="ECO:0000256" key="1">
    <source>
        <dbReference type="ARBA" id="ARBA00022737"/>
    </source>
</evidence>
<dbReference type="GO" id="GO:0009451">
    <property type="term" value="P:RNA modification"/>
    <property type="evidence" value="ECO:0007669"/>
    <property type="project" value="InterPro"/>
</dbReference>
<sequence>MSLIPTSPSSSQSNSQNSPQNPKTLILPHKPSPPTLQHLLSQLNRCSSIDHLRRFHAKILKTQFSRDPFLLTRLGHAYLRSRNFAPAERILTKVVKKPPVFLWNETIKGFARNGYFRESIDLYYTMTGGRGGGGVRPNEFTFTFVLPACAGARSVLDGRKVHDDVVRLNCESNVFVATALVDMYGKCGEIEAARQVFDRMPSKGTATYNAMIAGYVMNGECDEALNIFNQMQRSGTQPDTMTMVSVLQACASLGALQQGRWVHEQVVRNQMEINVFLGAAFIHMYARCGGIEESRRVFDEMPRRDLICWTAIISGYGMHGHAKIAESLFVQMVQDGIRPDAVTFIGVLSGFSHGGMVDKGWLYFKKMSEVYNLSPGLEHYSCMVDMLGRAGRLEDAEQLIRTMPVEPDAAVWGGLLNACKVHRNVELGKRVVKEVLRLDPNNAGWYVLMSNIYATEREWDGVAKMRLMMKERKLMKPPGWSSIEVGGLIHNFLVFDRSHPRSEEIYEVLKDLEDRMRLEGYVAETSCVFGKLDEDLKEDLLCGHRMQIDSTILEGGSAPVAIIGDEIPYDAQPRVGPIFWFDPAMLQAISVYHTIWFDLNPSTKVERLERGQKDPVVFCSDIHHHQRAREQSRASMAPPGPYSGTSTLALAARASAFTFGLVYGSIKLSYLTAKAKSHEKAEAKGHH</sequence>
<dbReference type="FunFam" id="1.25.40.10:FF:000366">
    <property type="entry name" value="Pentatricopeptide (PPR) repeat-containing protein"/>
    <property type="match status" value="1"/>
</dbReference>
<dbReference type="STRING" id="337451.A0A443NPD7"/>
<name>A0A443NPD7_9MAGN</name>
<feature type="compositionally biased region" description="Low complexity" evidence="3">
    <location>
        <begin position="7"/>
        <end position="22"/>
    </location>
</feature>
<dbReference type="AlphaFoldDB" id="A0A443NPD7"/>
<accession>A0A443NPD7</accession>
<reference evidence="4 5" key="1">
    <citation type="journal article" date="2019" name="Nat. Plants">
        <title>Stout camphor tree genome fills gaps in understanding of flowering plant genome evolution.</title>
        <authorList>
            <person name="Chaw S.M."/>
            <person name="Liu Y.C."/>
            <person name="Wu Y.W."/>
            <person name="Wang H.Y."/>
            <person name="Lin C.I."/>
            <person name="Wu C.S."/>
            <person name="Ke H.M."/>
            <person name="Chang L.Y."/>
            <person name="Hsu C.Y."/>
            <person name="Yang H.T."/>
            <person name="Sudianto E."/>
            <person name="Hsu M.H."/>
            <person name="Wu K.P."/>
            <person name="Wang L.N."/>
            <person name="Leebens-Mack J.H."/>
            <person name="Tsai I.J."/>
        </authorList>
    </citation>
    <scope>NUCLEOTIDE SEQUENCE [LARGE SCALE GENOMIC DNA]</scope>
    <source>
        <strain evidence="5">cv. Chaw 1501</strain>
        <tissue evidence="4">Young leaves</tissue>
    </source>
</reference>
<dbReference type="FunFam" id="1.25.40.10:FF:000031">
    <property type="entry name" value="Pentatricopeptide repeat-containing protein mitochondrial"/>
    <property type="match status" value="1"/>
</dbReference>
<feature type="repeat" description="PPR" evidence="2">
    <location>
        <begin position="204"/>
        <end position="238"/>
    </location>
</feature>
<dbReference type="PANTHER" id="PTHR47926:SF344">
    <property type="entry name" value="OS07G0636900 PROTEIN"/>
    <property type="match status" value="1"/>
</dbReference>
<protein>
    <submittedName>
        <fullName evidence="4">Pentatricopeptide repeat-containing protein ELI1, chloroplastic-like protein</fullName>
    </submittedName>
</protein>
<organism evidence="4 5">
    <name type="scientific">Cinnamomum micranthum f. kanehirae</name>
    <dbReference type="NCBI Taxonomy" id="337451"/>
    <lineage>
        <taxon>Eukaryota</taxon>
        <taxon>Viridiplantae</taxon>
        <taxon>Streptophyta</taxon>
        <taxon>Embryophyta</taxon>
        <taxon>Tracheophyta</taxon>
        <taxon>Spermatophyta</taxon>
        <taxon>Magnoliopsida</taxon>
        <taxon>Magnoliidae</taxon>
        <taxon>Laurales</taxon>
        <taxon>Lauraceae</taxon>
        <taxon>Cinnamomum</taxon>
    </lineage>
</organism>
<evidence type="ECO:0000256" key="2">
    <source>
        <dbReference type="PROSITE-ProRule" id="PRU00708"/>
    </source>
</evidence>
<gene>
    <name evidence="4" type="ORF">CKAN_00902500</name>
</gene>
<feature type="repeat" description="PPR" evidence="2">
    <location>
        <begin position="305"/>
        <end position="339"/>
    </location>
</feature>
<dbReference type="InterPro" id="IPR046849">
    <property type="entry name" value="E2_motif"/>
</dbReference>
<dbReference type="SUPFAM" id="SSF48452">
    <property type="entry name" value="TPR-like"/>
    <property type="match status" value="1"/>
</dbReference>
<evidence type="ECO:0000256" key="3">
    <source>
        <dbReference type="SAM" id="MobiDB-lite"/>
    </source>
</evidence>
<dbReference type="Pfam" id="PF01535">
    <property type="entry name" value="PPR"/>
    <property type="match status" value="2"/>
</dbReference>
<dbReference type="PANTHER" id="PTHR47926">
    <property type="entry name" value="PENTATRICOPEPTIDE REPEAT-CONTAINING PROTEIN"/>
    <property type="match status" value="1"/>
</dbReference>
<evidence type="ECO:0000313" key="4">
    <source>
        <dbReference type="EMBL" id="RWR80390.1"/>
    </source>
</evidence>
<dbReference type="Gene3D" id="1.25.40.10">
    <property type="entry name" value="Tetratricopeptide repeat domain"/>
    <property type="match status" value="3"/>
</dbReference>
<dbReference type="EMBL" id="QPKB01000003">
    <property type="protein sequence ID" value="RWR80390.1"/>
    <property type="molecule type" value="Genomic_DNA"/>
</dbReference>
<dbReference type="InterPro" id="IPR046848">
    <property type="entry name" value="E_motif"/>
</dbReference>
<evidence type="ECO:0000313" key="5">
    <source>
        <dbReference type="Proteomes" id="UP000283530"/>
    </source>
</evidence>
<dbReference type="InterPro" id="IPR002885">
    <property type="entry name" value="PPR_rpt"/>
</dbReference>
<proteinExistence type="predicted"/>
<dbReference type="Pfam" id="PF20430">
    <property type="entry name" value="Eplus_motif"/>
    <property type="match status" value="1"/>
</dbReference>
<dbReference type="Proteomes" id="UP000283530">
    <property type="component" value="Unassembled WGS sequence"/>
</dbReference>
<dbReference type="GO" id="GO:0003723">
    <property type="term" value="F:RNA binding"/>
    <property type="evidence" value="ECO:0007669"/>
    <property type="project" value="InterPro"/>
</dbReference>
<dbReference type="NCBIfam" id="TIGR00756">
    <property type="entry name" value="PPR"/>
    <property type="match status" value="4"/>
</dbReference>
<dbReference type="PROSITE" id="PS51375">
    <property type="entry name" value="PPR"/>
    <property type="match status" value="3"/>
</dbReference>
<dbReference type="OrthoDB" id="185373at2759"/>
<feature type="repeat" description="PPR" evidence="2">
    <location>
        <begin position="173"/>
        <end position="203"/>
    </location>
</feature>
<keyword evidence="5" id="KW-1185">Reference proteome</keyword>
<comment type="caution">
    <text evidence="4">The sequence shown here is derived from an EMBL/GenBank/DDBJ whole genome shotgun (WGS) entry which is preliminary data.</text>
</comment>
<dbReference type="InterPro" id="IPR011990">
    <property type="entry name" value="TPR-like_helical_dom_sf"/>
</dbReference>
<keyword evidence="1" id="KW-0677">Repeat</keyword>
<dbReference type="InterPro" id="IPR046960">
    <property type="entry name" value="PPR_At4g14850-like_plant"/>
</dbReference>
<feature type="region of interest" description="Disordered" evidence="3">
    <location>
        <begin position="1"/>
        <end position="30"/>
    </location>
</feature>